<organism evidence="3 4">
    <name type="scientific">Corynebacterium hiratae</name>
    <dbReference type="NCBI Taxonomy" id="3139423"/>
    <lineage>
        <taxon>Bacteria</taxon>
        <taxon>Bacillati</taxon>
        <taxon>Actinomycetota</taxon>
        <taxon>Actinomycetes</taxon>
        <taxon>Mycobacteriales</taxon>
        <taxon>Corynebacteriaceae</taxon>
        <taxon>Corynebacterium</taxon>
    </lineage>
</organism>
<reference evidence="3 4" key="1">
    <citation type="submission" date="2019-07" db="EMBL/GenBank/DDBJ databases">
        <title>Draft genome of C. aurimucosum strain 2274.</title>
        <authorList>
            <person name="Pacheco L.G.C."/>
            <person name="Aguiar E.R.G.R."/>
            <person name="Santos C.S."/>
            <person name="Rocha D.J.P.G."/>
            <person name="Sant'Anna L.O."/>
            <person name="Mattos-Guaraldi A.L."/>
            <person name="Santos L.S."/>
        </authorList>
    </citation>
    <scope>NUCLEOTIDE SEQUENCE [LARGE SCALE GENOMIC DNA]</scope>
    <source>
        <strain evidence="3 4">2274</strain>
    </source>
</reference>
<dbReference type="EMBL" id="VKDK01000013">
    <property type="protein sequence ID" value="TRX60979.1"/>
    <property type="molecule type" value="Genomic_DNA"/>
</dbReference>
<dbReference type="InterPro" id="IPR011991">
    <property type="entry name" value="ArsR-like_HTH"/>
</dbReference>
<keyword evidence="1" id="KW-0805">Transcription regulation</keyword>
<dbReference type="Pfam" id="PF13481">
    <property type="entry name" value="AAA_25"/>
    <property type="match status" value="1"/>
</dbReference>
<dbReference type="RefSeq" id="WP_144013661.1">
    <property type="nucleotide sequence ID" value="NZ_VKDK01000013.1"/>
</dbReference>
<evidence type="ECO:0000313" key="3">
    <source>
        <dbReference type="EMBL" id="TRX60979.1"/>
    </source>
</evidence>
<name>A0A553FUQ5_9CORY</name>
<gene>
    <name evidence="3" type="ORF">FNY97_08530</name>
</gene>
<dbReference type="GO" id="GO:0006355">
    <property type="term" value="P:regulation of DNA-templated transcription"/>
    <property type="evidence" value="ECO:0007669"/>
    <property type="project" value="InterPro"/>
</dbReference>
<dbReference type="Gene3D" id="1.10.10.10">
    <property type="entry name" value="Winged helix-like DNA-binding domain superfamily/Winged helix DNA-binding domain"/>
    <property type="match status" value="1"/>
</dbReference>
<dbReference type="Proteomes" id="UP000320443">
    <property type="component" value="Unassembled WGS sequence"/>
</dbReference>
<dbReference type="CDD" id="cd00090">
    <property type="entry name" value="HTH_ARSR"/>
    <property type="match status" value="1"/>
</dbReference>
<dbReference type="SUPFAM" id="SSF46785">
    <property type="entry name" value="Winged helix' DNA-binding domain"/>
    <property type="match status" value="1"/>
</dbReference>
<proteinExistence type="predicted"/>
<dbReference type="InterPro" id="IPR036388">
    <property type="entry name" value="WH-like_DNA-bd_sf"/>
</dbReference>
<evidence type="ECO:0000256" key="2">
    <source>
        <dbReference type="ARBA" id="ARBA00023163"/>
    </source>
</evidence>
<keyword evidence="2" id="KW-0804">Transcription</keyword>
<evidence type="ECO:0000313" key="4">
    <source>
        <dbReference type="Proteomes" id="UP000320443"/>
    </source>
</evidence>
<accession>A0A553FUQ5</accession>
<protein>
    <submittedName>
        <fullName evidence="3">AAA family ATPase</fullName>
    </submittedName>
</protein>
<dbReference type="SUPFAM" id="SSF52540">
    <property type="entry name" value="P-loop containing nucleoside triphosphate hydrolases"/>
    <property type="match status" value="1"/>
</dbReference>
<dbReference type="InterPro" id="IPR027417">
    <property type="entry name" value="P-loop_NTPase"/>
</dbReference>
<dbReference type="Pfam" id="PF04703">
    <property type="entry name" value="FaeA"/>
    <property type="match status" value="1"/>
</dbReference>
<dbReference type="InterPro" id="IPR036390">
    <property type="entry name" value="WH_DNA-bd_sf"/>
</dbReference>
<keyword evidence="4" id="KW-1185">Reference proteome</keyword>
<dbReference type="AlphaFoldDB" id="A0A553FUQ5"/>
<dbReference type="InterPro" id="IPR006793">
    <property type="entry name" value="FaeA"/>
</dbReference>
<evidence type="ECO:0000256" key="1">
    <source>
        <dbReference type="ARBA" id="ARBA00023015"/>
    </source>
</evidence>
<dbReference type="Gene3D" id="3.40.50.300">
    <property type="entry name" value="P-loop containing nucleotide triphosphate hydrolases"/>
    <property type="match status" value="1"/>
</dbReference>
<comment type="caution">
    <text evidence="3">The sequence shown here is derived from an EMBL/GenBank/DDBJ whole genome shotgun (WGS) entry which is preliminary data.</text>
</comment>
<sequence length="349" mass="38625">MTTTQLPTNNAQSGQRPTPNLLERFVRNGTWLEKQHFPPLQFAVPGILPEGYCMLAGPPKVGKSWLVANIATACATGGHTFGCIKSPLRKVLYFALEDGDRRLQTRFRKVSPTGTIPEYVYRVLTAPSLEHLLAIARQFLKTCEQPPVIVVDTLGRISPGRTSSQSHFEADYQLGATLQKLAQEWPGTTVLAVHHTNKGEHSDFMNSVSGTQGVTGACDAVLVLSRARGERDAIISVSGRDLEHEAEYAMSMNDGRWELMGGSLEAARDNAQEVRRAQRESDNEKRYGDMSRLIIQTLRDSDTPLTAKSIAEAVGITNDKAGTYLRRLEKAGQAEKVERGLYKYVYEVY</sequence>